<evidence type="ECO:0000256" key="2">
    <source>
        <dbReference type="ARBA" id="ARBA00023125"/>
    </source>
</evidence>
<organism evidence="7 8">
    <name type="scientific">Flavobacterium dankookense</name>
    <dbReference type="NCBI Taxonomy" id="706186"/>
    <lineage>
        <taxon>Bacteria</taxon>
        <taxon>Pseudomonadati</taxon>
        <taxon>Bacteroidota</taxon>
        <taxon>Flavobacteriia</taxon>
        <taxon>Flavobacteriales</taxon>
        <taxon>Flavobacteriaceae</taxon>
        <taxon>Flavobacterium</taxon>
    </lineage>
</organism>
<dbReference type="GO" id="GO:0003700">
    <property type="term" value="F:DNA-binding transcription factor activity"/>
    <property type="evidence" value="ECO:0007669"/>
    <property type="project" value="InterPro"/>
</dbReference>
<keyword evidence="2 7" id="KW-0238">DNA-binding</keyword>
<dbReference type="AlphaFoldDB" id="A0A4R6QFA8"/>
<comment type="caution">
    <text evidence="7">The sequence shown here is derived from an EMBL/GenBank/DDBJ whole genome shotgun (WGS) entry which is preliminary data.</text>
</comment>
<evidence type="ECO:0000256" key="4">
    <source>
        <dbReference type="SAM" id="Phobius"/>
    </source>
</evidence>
<evidence type="ECO:0000256" key="1">
    <source>
        <dbReference type="ARBA" id="ARBA00023015"/>
    </source>
</evidence>
<dbReference type="InterPro" id="IPR009057">
    <property type="entry name" value="Homeodomain-like_sf"/>
</dbReference>
<keyword evidence="3" id="KW-0804">Transcription</keyword>
<name>A0A4R6QFA8_9FLAO</name>
<keyword evidence="8" id="KW-1185">Reference proteome</keyword>
<protein>
    <submittedName>
        <fullName evidence="7">AraC-like DNA-binding protein</fullName>
    </submittedName>
</protein>
<evidence type="ECO:0000256" key="5">
    <source>
        <dbReference type="SAM" id="SignalP"/>
    </source>
</evidence>
<dbReference type="InterPro" id="IPR011990">
    <property type="entry name" value="TPR-like_helical_dom_sf"/>
</dbReference>
<evidence type="ECO:0000256" key="3">
    <source>
        <dbReference type="ARBA" id="ARBA00023163"/>
    </source>
</evidence>
<dbReference type="Gene3D" id="1.10.10.60">
    <property type="entry name" value="Homeodomain-like"/>
    <property type="match status" value="2"/>
</dbReference>
<sequence>MAKLIFTVILLVSYSLTAAQELNNLEIKQTRSIQEQLISNPEKAYSEALEISKSKNELLRFHGNYYVANYYYNKSELIYSKKLLLQLIDSIEKSNLPKSSKAYQDLLGMCINKLFYIHKNLGEYDRALFYLNKYKTSVPDNHFNEQYGAIKVAMGDYVDGIALLKRGLQTTPHLKLGVGEKKTMNNKLFADKYNSIGDAYQAYYLQSKKTIFLDSANYYFNAAAALMLKDNFYPEYTNALLRMRLAKSAALKGNYTQSLSLYKERKKYPVIKDNLRTQQLFDLGMGDCFYHLKQSDSAIFYCKKYVENYEITKVSKENLLMAYNIMTQCYNEKKDTKNAYRYANKSLELIQSIEGIKSKSLNFLHNYDLSIIKKESNQIIASKNYFKMSLLGISIILLLVSIGFYYYYKLQKEKQIRFLKIIENLKESKTTDTHNLHSNSTEELPKQLIDEELIEKIAIGLKKLEQKEAFLNPNFKLAFVAKKVNTNTAYLSQYFNQTIQKTFSEYTQELRVQYVLQKLNDAPYFRKYTLQAIAEEVGYKDAKTFVRVFKKQTGISPNYYIEKLENTN</sequence>
<dbReference type="RefSeq" id="WP_133531599.1">
    <property type="nucleotide sequence ID" value="NZ_SNXR01000003.1"/>
</dbReference>
<dbReference type="Proteomes" id="UP000295260">
    <property type="component" value="Unassembled WGS sequence"/>
</dbReference>
<evidence type="ECO:0000313" key="7">
    <source>
        <dbReference type="EMBL" id="TDP61579.1"/>
    </source>
</evidence>
<dbReference type="OrthoDB" id="5295174at2"/>
<feature type="chain" id="PRO_5020523481" evidence="5">
    <location>
        <begin position="19"/>
        <end position="568"/>
    </location>
</feature>
<dbReference type="EMBL" id="SNXR01000003">
    <property type="protein sequence ID" value="TDP61579.1"/>
    <property type="molecule type" value="Genomic_DNA"/>
</dbReference>
<dbReference type="PROSITE" id="PS01124">
    <property type="entry name" value="HTH_ARAC_FAMILY_2"/>
    <property type="match status" value="1"/>
</dbReference>
<feature type="transmembrane region" description="Helical" evidence="4">
    <location>
        <begin position="385"/>
        <end position="408"/>
    </location>
</feature>
<dbReference type="GO" id="GO:0043565">
    <property type="term" value="F:sequence-specific DNA binding"/>
    <property type="evidence" value="ECO:0007669"/>
    <property type="project" value="InterPro"/>
</dbReference>
<reference evidence="7 8" key="1">
    <citation type="submission" date="2019-03" db="EMBL/GenBank/DDBJ databases">
        <title>Genomic Encyclopedia of Archaeal and Bacterial Type Strains, Phase II (KMG-II): from individual species to whole genera.</title>
        <authorList>
            <person name="Goeker M."/>
        </authorList>
    </citation>
    <scope>NUCLEOTIDE SEQUENCE [LARGE SCALE GENOMIC DNA]</scope>
    <source>
        <strain evidence="7 8">DSM 25687</strain>
    </source>
</reference>
<dbReference type="InterPro" id="IPR018060">
    <property type="entry name" value="HTH_AraC"/>
</dbReference>
<dbReference type="Pfam" id="PF12833">
    <property type="entry name" value="HTH_18"/>
    <property type="match status" value="1"/>
</dbReference>
<keyword evidence="1" id="KW-0805">Transcription regulation</keyword>
<evidence type="ECO:0000259" key="6">
    <source>
        <dbReference type="PROSITE" id="PS01124"/>
    </source>
</evidence>
<keyword evidence="4" id="KW-1133">Transmembrane helix</keyword>
<feature type="domain" description="HTH araC/xylS-type" evidence="6">
    <location>
        <begin position="455"/>
        <end position="563"/>
    </location>
</feature>
<dbReference type="Gene3D" id="1.25.40.10">
    <property type="entry name" value="Tetratricopeptide repeat domain"/>
    <property type="match status" value="1"/>
</dbReference>
<dbReference type="SUPFAM" id="SSF46689">
    <property type="entry name" value="Homeodomain-like"/>
    <property type="match status" value="1"/>
</dbReference>
<dbReference type="SMART" id="SM00342">
    <property type="entry name" value="HTH_ARAC"/>
    <property type="match status" value="1"/>
</dbReference>
<keyword evidence="4" id="KW-0812">Transmembrane</keyword>
<accession>A0A4R6QFA8</accession>
<keyword evidence="5" id="KW-0732">Signal</keyword>
<keyword evidence="4" id="KW-0472">Membrane</keyword>
<evidence type="ECO:0000313" key="8">
    <source>
        <dbReference type="Proteomes" id="UP000295260"/>
    </source>
</evidence>
<proteinExistence type="predicted"/>
<dbReference type="SUPFAM" id="SSF48452">
    <property type="entry name" value="TPR-like"/>
    <property type="match status" value="2"/>
</dbReference>
<dbReference type="PANTHER" id="PTHR43280">
    <property type="entry name" value="ARAC-FAMILY TRANSCRIPTIONAL REGULATOR"/>
    <property type="match status" value="1"/>
</dbReference>
<dbReference type="PANTHER" id="PTHR43280:SF2">
    <property type="entry name" value="HTH-TYPE TRANSCRIPTIONAL REGULATOR EXSA"/>
    <property type="match status" value="1"/>
</dbReference>
<feature type="signal peptide" evidence="5">
    <location>
        <begin position="1"/>
        <end position="18"/>
    </location>
</feature>
<gene>
    <name evidence="7" type="ORF">BC748_0206</name>
</gene>